<proteinExistence type="predicted"/>
<organism evidence="3">
    <name type="scientific">marine metagenome</name>
    <dbReference type="NCBI Taxonomy" id="408172"/>
    <lineage>
        <taxon>unclassified sequences</taxon>
        <taxon>metagenomes</taxon>
        <taxon>ecological metagenomes</taxon>
    </lineage>
</organism>
<feature type="transmembrane region" description="Helical" evidence="1">
    <location>
        <begin position="161"/>
        <end position="181"/>
    </location>
</feature>
<keyword evidence="1" id="KW-1133">Transmembrane helix</keyword>
<dbReference type="InterPro" id="IPR004513">
    <property type="entry name" value="FtsX"/>
</dbReference>
<evidence type="ECO:0000256" key="1">
    <source>
        <dbReference type="SAM" id="Phobius"/>
    </source>
</evidence>
<dbReference type="EMBL" id="UINC01004048">
    <property type="protein sequence ID" value="SVA11371.1"/>
    <property type="molecule type" value="Genomic_DNA"/>
</dbReference>
<dbReference type="Gene3D" id="3.30.70.3040">
    <property type="match status" value="1"/>
</dbReference>
<dbReference type="AlphaFoldDB" id="A0A381T771"/>
<protein>
    <recommendedName>
        <fullName evidence="2">FtsX extracellular domain-containing protein</fullName>
    </recommendedName>
</protein>
<dbReference type="Pfam" id="PF18075">
    <property type="entry name" value="FtsX_ECD"/>
    <property type="match status" value="1"/>
</dbReference>
<dbReference type="GO" id="GO:0051301">
    <property type="term" value="P:cell division"/>
    <property type="evidence" value="ECO:0007669"/>
    <property type="project" value="InterPro"/>
</dbReference>
<keyword evidence="1" id="KW-0812">Transmembrane</keyword>
<dbReference type="GO" id="GO:0016020">
    <property type="term" value="C:membrane"/>
    <property type="evidence" value="ECO:0007669"/>
    <property type="project" value="InterPro"/>
</dbReference>
<keyword evidence="1" id="KW-0472">Membrane</keyword>
<accession>A0A381T771</accession>
<dbReference type="PANTHER" id="PTHR47755">
    <property type="entry name" value="CELL DIVISION PROTEIN FTSX"/>
    <property type="match status" value="1"/>
</dbReference>
<dbReference type="PANTHER" id="PTHR47755:SF1">
    <property type="entry name" value="CELL DIVISION PROTEIN FTSX"/>
    <property type="match status" value="1"/>
</dbReference>
<feature type="non-terminal residue" evidence="3">
    <location>
        <position position="199"/>
    </location>
</feature>
<sequence>MSESFRALFRAKLPAAISSITIAIALVIFSLAYFSYVNLLGYSYKFKSKYRIEVFFHNDLATDDARELFNTILISDGIEQGEFIDKEKASELFKSYFHEDINEIIGENPLPMGGRYDIATDYRNSNKMRRMVREIRRLEGVDVASFQQGIISRVDSIVENILGISMVFGIAIFIIAVILVSNTIRLIIHAKQETIETMH</sequence>
<evidence type="ECO:0000259" key="2">
    <source>
        <dbReference type="Pfam" id="PF18075"/>
    </source>
</evidence>
<feature type="domain" description="FtsX extracellular" evidence="2">
    <location>
        <begin position="51"/>
        <end position="142"/>
    </location>
</feature>
<feature type="transmembrane region" description="Helical" evidence="1">
    <location>
        <begin position="12"/>
        <end position="36"/>
    </location>
</feature>
<gene>
    <name evidence="3" type="ORF">METZ01_LOCUS64225</name>
</gene>
<name>A0A381T771_9ZZZZ</name>
<dbReference type="InterPro" id="IPR040690">
    <property type="entry name" value="FtsX_ECD"/>
</dbReference>
<reference evidence="3" key="1">
    <citation type="submission" date="2018-05" db="EMBL/GenBank/DDBJ databases">
        <authorList>
            <person name="Lanie J.A."/>
            <person name="Ng W.-L."/>
            <person name="Kazmierczak K.M."/>
            <person name="Andrzejewski T.M."/>
            <person name="Davidsen T.M."/>
            <person name="Wayne K.J."/>
            <person name="Tettelin H."/>
            <person name="Glass J.I."/>
            <person name="Rusch D."/>
            <person name="Podicherti R."/>
            <person name="Tsui H.-C.T."/>
            <person name="Winkler M.E."/>
        </authorList>
    </citation>
    <scope>NUCLEOTIDE SEQUENCE</scope>
</reference>
<evidence type="ECO:0000313" key="3">
    <source>
        <dbReference type="EMBL" id="SVA11371.1"/>
    </source>
</evidence>